<gene>
    <name evidence="1" type="ORF">V6N11_036851</name>
</gene>
<evidence type="ECO:0000313" key="1">
    <source>
        <dbReference type="EMBL" id="KAK9010340.1"/>
    </source>
</evidence>
<name>A0ABR2RBX6_9ROSI</name>
<dbReference type="PANTHER" id="PTHR47270:SF3">
    <property type="entry name" value="HYPOTETICAL PROTEIN"/>
    <property type="match status" value="1"/>
</dbReference>
<dbReference type="EMBL" id="JBBPBN010000024">
    <property type="protein sequence ID" value="KAK9010340.1"/>
    <property type="molecule type" value="Genomic_DNA"/>
</dbReference>
<accession>A0ABR2RBX6</accession>
<dbReference type="PANTHER" id="PTHR47270">
    <property type="entry name" value="PROTEIN MLP1-LIKE"/>
    <property type="match status" value="1"/>
</dbReference>
<keyword evidence="2" id="KW-1185">Reference proteome</keyword>
<sequence>MAGHGKALKALESCKSSERKLKTLVNDLELKLIVSEYERKQVLVQSNNMKVQQLKIENLQDDILALRDGRVAIKSGKEELEASLHLLSKQCDDLKAERNYFMLQISTLQKVISVLDEYKHER</sequence>
<evidence type="ECO:0000313" key="2">
    <source>
        <dbReference type="Proteomes" id="UP001396334"/>
    </source>
</evidence>
<organism evidence="1 2">
    <name type="scientific">Hibiscus sabdariffa</name>
    <name type="common">roselle</name>
    <dbReference type="NCBI Taxonomy" id="183260"/>
    <lineage>
        <taxon>Eukaryota</taxon>
        <taxon>Viridiplantae</taxon>
        <taxon>Streptophyta</taxon>
        <taxon>Embryophyta</taxon>
        <taxon>Tracheophyta</taxon>
        <taxon>Spermatophyta</taxon>
        <taxon>Magnoliopsida</taxon>
        <taxon>eudicotyledons</taxon>
        <taxon>Gunneridae</taxon>
        <taxon>Pentapetalae</taxon>
        <taxon>rosids</taxon>
        <taxon>malvids</taxon>
        <taxon>Malvales</taxon>
        <taxon>Malvaceae</taxon>
        <taxon>Malvoideae</taxon>
        <taxon>Hibiscus</taxon>
    </lineage>
</organism>
<reference evidence="1 2" key="1">
    <citation type="journal article" date="2024" name="G3 (Bethesda)">
        <title>Genome assembly of Hibiscus sabdariffa L. provides insights into metabolisms of medicinal natural products.</title>
        <authorList>
            <person name="Kim T."/>
        </authorList>
    </citation>
    <scope>NUCLEOTIDE SEQUENCE [LARGE SCALE GENOMIC DNA]</scope>
    <source>
        <strain evidence="1">TK-2024</strain>
        <tissue evidence="1">Old leaves</tissue>
    </source>
</reference>
<proteinExistence type="predicted"/>
<dbReference type="Proteomes" id="UP001396334">
    <property type="component" value="Unassembled WGS sequence"/>
</dbReference>
<protein>
    <submittedName>
        <fullName evidence="1">Uncharacterized protein</fullName>
    </submittedName>
</protein>
<comment type="caution">
    <text evidence="1">The sequence shown here is derived from an EMBL/GenBank/DDBJ whole genome shotgun (WGS) entry which is preliminary data.</text>
</comment>